<proteinExistence type="predicted"/>
<evidence type="ECO:0000313" key="6">
    <source>
        <dbReference type="EMBL" id="PNF19962.1"/>
    </source>
</evidence>
<evidence type="ECO:0000256" key="3">
    <source>
        <dbReference type="ARBA" id="ARBA00023180"/>
    </source>
</evidence>
<feature type="domain" description="Spaetzle" evidence="5">
    <location>
        <begin position="146"/>
        <end position="238"/>
    </location>
</feature>
<sequence>MATGCRALLFVGLLVVTSEPRPHKYENIALPRTYGISSETSPQNYYDRTSYRSVRNDQNASQYMDNSGGSKIIFPGEPEGYSVPKFTPEVSGQQPKCADEDGFCESADNYPVDYVRRIFQNEANSYIFGSDLMDVNLRINPDEEVSLCPSMEQVVYPKVAQNKDDKWLYIINQETYFQGIRIEKCAKQGSCTFAENFPNGYTTSCQQKYIYRKLIALGEDGRPVTDSFRLPSCCSCVVTKSFRSRRMASDLGKSQIPSKRRRRR</sequence>
<dbReference type="GO" id="GO:0005615">
    <property type="term" value="C:extracellular space"/>
    <property type="evidence" value="ECO:0007669"/>
    <property type="project" value="UniProtKB-ARBA"/>
</dbReference>
<name>A0A2J7PUF4_9NEOP</name>
<keyword evidence="3" id="KW-0325">Glycoprotein</keyword>
<keyword evidence="7" id="KW-1185">Reference proteome</keyword>
<dbReference type="FunFam" id="2.10.90.10:FF:000056">
    <property type="entry name" value="Protein spaetzle"/>
    <property type="match status" value="1"/>
</dbReference>
<dbReference type="EMBL" id="NEVH01021198">
    <property type="protein sequence ID" value="PNF19962.1"/>
    <property type="molecule type" value="Genomic_DNA"/>
</dbReference>
<dbReference type="Proteomes" id="UP000235965">
    <property type="component" value="Unassembled WGS sequence"/>
</dbReference>
<accession>A0A2J7PUF4</accession>
<comment type="caution">
    <text evidence="6">The sequence shown here is derived from an EMBL/GenBank/DDBJ whole genome shotgun (WGS) entry which is preliminary data.</text>
</comment>
<dbReference type="GO" id="GO:0045087">
    <property type="term" value="P:innate immune response"/>
    <property type="evidence" value="ECO:0007669"/>
    <property type="project" value="TreeGrafter"/>
</dbReference>
<evidence type="ECO:0000313" key="7">
    <source>
        <dbReference type="Proteomes" id="UP000235965"/>
    </source>
</evidence>
<protein>
    <recommendedName>
        <fullName evidence="5">Spaetzle domain-containing protein</fullName>
    </recommendedName>
</protein>
<feature type="chain" id="PRO_5014370154" description="Spaetzle domain-containing protein" evidence="4">
    <location>
        <begin position="21"/>
        <end position="264"/>
    </location>
</feature>
<dbReference type="InterPro" id="IPR029034">
    <property type="entry name" value="Cystine-knot_cytokine"/>
</dbReference>
<organism evidence="6 7">
    <name type="scientific">Cryptotermes secundus</name>
    <dbReference type="NCBI Taxonomy" id="105785"/>
    <lineage>
        <taxon>Eukaryota</taxon>
        <taxon>Metazoa</taxon>
        <taxon>Ecdysozoa</taxon>
        <taxon>Arthropoda</taxon>
        <taxon>Hexapoda</taxon>
        <taxon>Insecta</taxon>
        <taxon>Pterygota</taxon>
        <taxon>Neoptera</taxon>
        <taxon>Polyneoptera</taxon>
        <taxon>Dictyoptera</taxon>
        <taxon>Blattodea</taxon>
        <taxon>Blattoidea</taxon>
        <taxon>Termitoidae</taxon>
        <taxon>Kalotermitidae</taxon>
        <taxon>Cryptotermitinae</taxon>
        <taxon>Cryptotermes</taxon>
    </lineage>
</organism>
<dbReference type="GO" id="GO:0005121">
    <property type="term" value="F:Toll binding"/>
    <property type="evidence" value="ECO:0007669"/>
    <property type="project" value="TreeGrafter"/>
</dbReference>
<reference evidence="6 7" key="1">
    <citation type="submission" date="2017-12" db="EMBL/GenBank/DDBJ databases">
        <title>Hemimetabolous genomes reveal molecular basis of termite eusociality.</title>
        <authorList>
            <person name="Harrison M.C."/>
            <person name="Jongepier E."/>
            <person name="Robertson H.M."/>
            <person name="Arning N."/>
            <person name="Bitard-Feildel T."/>
            <person name="Chao H."/>
            <person name="Childers C.P."/>
            <person name="Dinh H."/>
            <person name="Doddapaneni H."/>
            <person name="Dugan S."/>
            <person name="Gowin J."/>
            <person name="Greiner C."/>
            <person name="Han Y."/>
            <person name="Hu H."/>
            <person name="Hughes D.S.T."/>
            <person name="Huylmans A.-K."/>
            <person name="Kemena C."/>
            <person name="Kremer L.P.M."/>
            <person name="Lee S.L."/>
            <person name="Lopez-Ezquerra A."/>
            <person name="Mallet L."/>
            <person name="Monroy-Kuhn J.M."/>
            <person name="Moser A."/>
            <person name="Murali S.C."/>
            <person name="Muzny D.M."/>
            <person name="Otani S."/>
            <person name="Piulachs M.-D."/>
            <person name="Poelchau M."/>
            <person name="Qu J."/>
            <person name="Schaub F."/>
            <person name="Wada-Katsumata A."/>
            <person name="Worley K.C."/>
            <person name="Xie Q."/>
            <person name="Ylla G."/>
            <person name="Poulsen M."/>
            <person name="Gibbs R.A."/>
            <person name="Schal C."/>
            <person name="Richards S."/>
            <person name="Belles X."/>
            <person name="Korb J."/>
            <person name="Bornberg-Bauer E."/>
        </authorList>
    </citation>
    <scope>NUCLEOTIDE SEQUENCE [LARGE SCALE GENOMIC DNA]</scope>
    <source>
        <tissue evidence="6">Whole body</tissue>
    </source>
</reference>
<evidence type="ECO:0000256" key="1">
    <source>
        <dbReference type="ARBA" id="ARBA00022729"/>
    </source>
</evidence>
<dbReference type="InterPro" id="IPR032104">
    <property type="entry name" value="Spaetzle"/>
</dbReference>
<dbReference type="GO" id="GO:0021556">
    <property type="term" value="P:central nervous system formation"/>
    <property type="evidence" value="ECO:0007669"/>
    <property type="project" value="TreeGrafter"/>
</dbReference>
<dbReference type="SUPFAM" id="SSF57501">
    <property type="entry name" value="Cystine-knot cytokines"/>
    <property type="match status" value="1"/>
</dbReference>
<dbReference type="PANTHER" id="PTHR23199:SF12">
    <property type="entry name" value="NEUROTROPHIN 1-RELATED"/>
    <property type="match status" value="1"/>
</dbReference>
<dbReference type="GO" id="GO:0008083">
    <property type="term" value="F:growth factor activity"/>
    <property type="evidence" value="ECO:0007669"/>
    <property type="project" value="TreeGrafter"/>
</dbReference>
<evidence type="ECO:0000259" key="5">
    <source>
        <dbReference type="Pfam" id="PF16077"/>
    </source>
</evidence>
<evidence type="ECO:0000256" key="4">
    <source>
        <dbReference type="SAM" id="SignalP"/>
    </source>
</evidence>
<dbReference type="OrthoDB" id="6359065at2759"/>
<keyword evidence="1 4" id="KW-0732">Signal</keyword>
<dbReference type="Gene3D" id="2.10.90.10">
    <property type="entry name" value="Cystine-knot cytokines"/>
    <property type="match status" value="1"/>
</dbReference>
<dbReference type="AlphaFoldDB" id="A0A2J7PUF4"/>
<gene>
    <name evidence="6" type="ORF">B7P43_G09966</name>
</gene>
<dbReference type="Pfam" id="PF16077">
    <property type="entry name" value="Spaetzle"/>
    <property type="match status" value="1"/>
</dbReference>
<evidence type="ECO:0000256" key="2">
    <source>
        <dbReference type="ARBA" id="ARBA00023157"/>
    </source>
</evidence>
<dbReference type="InterPro" id="IPR052444">
    <property type="entry name" value="Spz/Toll_ligand-like"/>
</dbReference>
<dbReference type="PANTHER" id="PTHR23199">
    <property type="entry name" value="NEUROTROPHIN 1-RELATED"/>
    <property type="match status" value="1"/>
</dbReference>
<keyword evidence="2" id="KW-1015">Disulfide bond</keyword>
<feature type="signal peptide" evidence="4">
    <location>
        <begin position="1"/>
        <end position="20"/>
    </location>
</feature>